<reference evidence="2 3" key="1">
    <citation type="submission" date="2017-09" db="EMBL/GenBank/DDBJ databases">
        <authorList>
            <consortium name="International Durum Wheat Genome Sequencing Consortium (IDWGSC)"/>
            <person name="Milanesi L."/>
        </authorList>
    </citation>
    <scope>NUCLEOTIDE SEQUENCE [LARGE SCALE GENOMIC DNA]</scope>
    <source>
        <strain evidence="3">cv. Svevo</strain>
    </source>
</reference>
<keyword evidence="3" id="KW-1185">Reference proteome</keyword>
<sequence length="274" mass="30103">MGSTPLPLAHEVTAAAAHAGRFRRAPALRSTAPSSPCSAPPSPPARFSSPGLYRPLATTPPWLGFRAVLRRRVSGSPRCRWSTPWEFPIHHGRCRQGLLQGDVKDAIDLQLLKGDLASYLETKSRLQSYKVIRFAPETARSLKEKRFSYAPESGVRYDGVYRLRTVGGRLVFSAVGRSAYRVPPRRLLPPPTWDLTACSPPGTPTTLEAEQMPLARGHGSKVQDGDGAKEDSRTSTGCIVAAVSMEWRGSNHSEMVFLSLSFLTELRILCHPLF</sequence>
<feature type="region of interest" description="Disordered" evidence="1">
    <location>
        <begin position="27"/>
        <end position="50"/>
    </location>
</feature>
<dbReference type="Proteomes" id="UP000324705">
    <property type="component" value="Chromosome 7A"/>
</dbReference>
<accession>A0A9R1BMG5</accession>
<evidence type="ECO:0000256" key="1">
    <source>
        <dbReference type="SAM" id="MobiDB-lite"/>
    </source>
</evidence>
<name>A0A9R1BMG5_TRITD</name>
<feature type="compositionally biased region" description="Low complexity" evidence="1">
    <location>
        <begin position="27"/>
        <end position="37"/>
    </location>
</feature>
<gene>
    <name evidence="2" type="ORF">TRITD_7Av1G094840</name>
</gene>
<evidence type="ECO:0008006" key="4">
    <source>
        <dbReference type="Google" id="ProtNLM"/>
    </source>
</evidence>
<evidence type="ECO:0000313" key="2">
    <source>
        <dbReference type="EMBL" id="VAI74046.1"/>
    </source>
</evidence>
<protein>
    <recommendedName>
        <fullName evidence="4">YDG domain-containing protein</fullName>
    </recommendedName>
</protein>
<organism evidence="2 3">
    <name type="scientific">Triticum turgidum subsp. durum</name>
    <name type="common">Durum wheat</name>
    <name type="synonym">Triticum durum</name>
    <dbReference type="NCBI Taxonomy" id="4567"/>
    <lineage>
        <taxon>Eukaryota</taxon>
        <taxon>Viridiplantae</taxon>
        <taxon>Streptophyta</taxon>
        <taxon>Embryophyta</taxon>
        <taxon>Tracheophyta</taxon>
        <taxon>Spermatophyta</taxon>
        <taxon>Magnoliopsida</taxon>
        <taxon>Liliopsida</taxon>
        <taxon>Poales</taxon>
        <taxon>Poaceae</taxon>
        <taxon>BOP clade</taxon>
        <taxon>Pooideae</taxon>
        <taxon>Triticodae</taxon>
        <taxon>Triticeae</taxon>
        <taxon>Triticinae</taxon>
        <taxon>Triticum</taxon>
    </lineage>
</organism>
<dbReference type="AlphaFoldDB" id="A0A9R1BMG5"/>
<proteinExistence type="predicted"/>
<dbReference type="EMBL" id="LT934123">
    <property type="protein sequence ID" value="VAI74046.1"/>
    <property type="molecule type" value="Genomic_DNA"/>
</dbReference>
<evidence type="ECO:0000313" key="3">
    <source>
        <dbReference type="Proteomes" id="UP000324705"/>
    </source>
</evidence>
<dbReference type="Gramene" id="TRITD7Av1G094840.1">
    <property type="protein sequence ID" value="TRITD7Av1G094840.1"/>
    <property type="gene ID" value="TRITD7Av1G094840"/>
</dbReference>